<feature type="domain" description="DUF2344" evidence="2">
    <location>
        <begin position="2"/>
        <end position="187"/>
    </location>
</feature>
<dbReference type="InterPro" id="IPR018768">
    <property type="entry name" value="DUF2344"/>
</dbReference>
<evidence type="ECO:0000313" key="3">
    <source>
        <dbReference type="EMBL" id="CAB4835378.1"/>
    </source>
</evidence>
<dbReference type="AlphaFoldDB" id="A0A6J7ASG5"/>
<protein>
    <submittedName>
        <fullName evidence="3">Unannotated protein</fullName>
    </submittedName>
</protein>
<evidence type="ECO:0000259" key="2">
    <source>
        <dbReference type="Pfam" id="PF10105"/>
    </source>
</evidence>
<dbReference type="NCBIfam" id="TIGR03936">
    <property type="entry name" value="sam_1_link_chp"/>
    <property type="match status" value="1"/>
</dbReference>
<sequence>MRLRVRFAKVGKVRFTSHRDVARIWERAIRRAELPIAYSQGFTPRPKVSFGLALSTGYESDSEFIDLELEDTTANPALPDADQLDGLPATLSNALPSGMDVTAIAVIEAGAESLQQAVNSCSWDISLRDVDPDVVGAVLARILAAETIPVTRERKGKPVKDDLRPGVLDLALVRSEAGGVHLYAELGCQPRALRPSELLGAMDLRDHEGLVRRTHQWMYDGHERREPLAADGAPRVPPAGDARRRDHDHVRSTGRPDTPTIYPGEPHGFVNAGRLADG</sequence>
<feature type="compositionally biased region" description="Basic and acidic residues" evidence="1">
    <location>
        <begin position="241"/>
        <end position="251"/>
    </location>
</feature>
<reference evidence="3" key="1">
    <citation type="submission" date="2020-05" db="EMBL/GenBank/DDBJ databases">
        <authorList>
            <person name="Chiriac C."/>
            <person name="Salcher M."/>
            <person name="Ghai R."/>
            <person name="Kavagutti S V."/>
        </authorList>
    </citation>
    <scope>NUCLEOTIDE SEQUENCE</scope>
</reference>
<dbReference type="Pfam" id="PF10105">
    <property type="entry name" value="DUF2344"/>
    <property type="match status" value="1"/>
</dbReference>
<proteinExistence type="predicted"/>
<accession>A0A6J7ASG5</accession>
<feature type="region of interest" description="Disordered" evidence="1">
    <location>
        <begin position="224"/>
        <end position="278"/>
    </location>
</feature>
<dbReference type="EMBL" id="CAFABA010000124">
    <property type="protein sequence ID" value="CAB4835378.1"/>
    <property type="molecule type" value="Genomic_DNA"/>
</dbReference>
<organism evidence="3">
    <name type="scientific">freshwater metagenome</name>
    <dbReference type="NCBI Taxonomy" id="449393"/>
    <lineage>
        <taxon>unclassified sequences</taxon>
        <taxon>metagenomes</taxon>
        <taxon>ecological metagenomes</taxon>
    </lineage>
</organism>
<evidence type="ECO:0000256" key="1">
    <source>
        <dbReference type="SAM" id="MobiDB-lite"/>
    </source>
</evidence>
<name>A0A6J7ASG5_9ZZZZ</name>
<gene>
    <name evidence="3" type="ORF">UFOPK3139_02433</name>
</gene>